<sequence length="126" mass="15347">MKSLIYALIFTFLFVVFGLHINSEIQEFTDIYTSRAESITTYIKKDDWENTRIELEKYHEDFHQEKERWYKILHHEYFDNICLYLDILDNSVFCNDKSMSLEQLVHIRKTLNNILESEKCDLNHIF</sequence>
<proteinExistence type="predicted"/>
<gene>
    <name evidence="1" type="ORF">QOZ84_11245</name>
</gene>
<evidence type="ECO:0000313" key="1">
    <source>
        <dbReference type="EMBL" id="MDK2564126.1"/>
    </source>
</evidence>
<name>A0ABT7EDV8_9FIRM</name>
<dbReference type="RefSeq" id="WP_284133057.1">
    <property type="nucleotide sequence ID" value="NZ_JASKYM010000005.1"/>
</dbReference>
<reference evidence="1 2" key="1">
    <citation type="submission" date="2023-05" db="EMBL/GenBank/DDBJ databases">
        <title>Rombocin, a short stable natural nisin variant, displays selective antimicrobial activity against Listeria monocytogenes and employs dual mode of action to kill target bacterial strains.</title>
        <authorList>
            <person name="Wambui J."/>
            <person name="Stephan R."/>
            <person name="Kuipers O.P."/>
        </authorList>
    </citation>
    <scope>NUCLEOTIDE SEQUENCE [LARGE SCALE GENOMIC DNA]</scope>
    <source>
        <strain evidence="1 2">RC002</strain>
    </source>
</reference>
<keyword evidence="2" id="KW-1185">Reference proteome</keyword>
<organism evidence="1 2">
    <name type="scientific">Romboutsia sedimentorum</name>
    <dbReference type="NCBI Taxonomy" id="1368474"/>
    <lineage>
        <taxon>Bacteria</taxon>
        <taxon>Bacillati</taxon>
        <taxon>Bacillota</taxon>
        <taxon>Clostridia</taxon>
        <taxon>Peptostreptococcales</taxon>
        <taxon>Peptostreptococcaceae</taxon>
        <taxon>Romboutsia</taxon>
    </lineage>
</organism>
<dbReference type="Pfam" id="PF14276">
    <property type="entry name" value="DUF4363"/>
    <property type="match status" value="1"/>
</dbReference>
<dbReference type="EMBL" id="JASKYM010000005">
    <property type="protein sequence ID" value="MDK2564126.1"/>
    <property type="molecule type" value="Genomic_DNA"/>
</dbReference>
<comment type="caution">
    <text evidence="1">The sequence shown here is derived from an EMBL/GenBank/DDBJ whole genome shotgun (WGS) entry which is preliminary data.</text>
</comment>
<accession>A0ABT7EDV8</accession>
<dbReference type="InterPro" id="IPR025373">
    <property type="entry name" value="DUF4363"/>
</dbReference>
<protein>
    <submittedName>
        <fullName evidence="1">DUF4363 family protein</fullName>
    </submittedName>
</protein>
<dbReference type="Proteomes" id="UP001301012">
    <property type="component" value="Unassembled WGS sequence"/>
</dbReference>
<evidence type="ECO:0000313" key="2">
    <source>
        <dbReference type="Proteomes" id="UP001301012"/>
    </source>
</evidence>